<dbReference type="Pfam" id="PF20213">
    <property type="entry name" value="DUF6573"/>
    <property type="match status" value="1"/>
</dbReference>
<dbReference type="EMBL" id="AP018694">
    <property type="protein sequence ID" value="BBE16279.1"/>
    <property type="molecule type" value="Genomic_DNA"/>
</dbReference>
<keyword evidence="2" id="KW-1185">Reference proteome</keyword>
<protein>
    <submittedName>
        <fullName evidence="1">DNA or RNA helicases of superfamily II</fullName>
    </submittedName>
</protein>
<sequence length="156" mass="17899">MPSKVCKAAAKSMKDSNGWEIISTYSTRQAVEDGFLVKVDSKASEEAGIKYPVYLTRAAWDKYVEVPKGMEQLQNLSGRLWDVLFMFAFHARNVSSNFLQYDFISYLPDECNWEPNEKLESPENRFNRLVTLKAVIQAQDFDDPSPAIFIMKPNED</sequence>
<keyword evidence="1" id="KW-0067">ATP-binding</keyword>
<dbReference type="KEGG" id="anf:AQPE_0416"/>
<dbReference type="Proteomes" id="UP001193389">
    <property type="component" value="Chromosome"/>
</dbReference>
<keyword evidence="1" id="KW-0378">Hydrolase</keyword>
<name>A0A5K7S452_9BACT</name>
<keyword evidence="1" id="KW-0347">Helicase</keyword>
<gene>
    <name evidence="1" type="ORF">AQPE_0416</name>
</gene>
<accession>A0A5K7S452</accession>
<evidence type="ECO:0000313" key="2">
    <source>
        <dbReference type="Proteomes" id="UP001193389"/>
    </source>
</evidence>
<keyword evidence="1" id="KW-0547">Nucleotide-binding</keyword>
<dbReference type="AlphaFoldDB" id="A0A5K7S452"/>
<dbReference type="GO" id="GO:0004386">
    <property type="term" value="F:helicase activity"/>
    <property type="evidence" value="ECO:0007669"/>
    <property type="project" value="UniProtKB-KW"/>
</dbReference>
<organism evidence="1 2">
    <name type="scientific">Aquipluma nitroreducens</name>
    <dbReference type="NCBI Taxonomy" id="2010828"/>
    <lineage>
        <taxon>Bacteria</taxon>
        <taxon>Pseudomonadati</taxon>
        <taxon>Bacteroidota</taxon>
        <taxon>Bacteroidia</taxon>
        <taxon>Marinilabiliales</taxon>
        <taxon>Prolixibacteraceae</taxon>
        <taxon>Aquipluma</taxon>
    </lineage>
</organism>
<proteinExistence type="predicted"/>
<evidence type="ECO:0000313" key="1">
    <source>
        <dbReference type="EMBL" id="BBE16279.1"/>
    </source>
</evidence>
<dbReference type="InterPro" id="IPR046480">
    <property type="entry name" value="DUF6573"/>
</dbReference>
<reference evidence="1" key="1">
    <citation type="journal article" date="2020" name="Int. J. Syst. Evol. Microbiol.">
        <title>Aquipluma nitroreducens gen. nov. sp. nov., a novel facultatively anaerobic bacterium isolated from a freshwater lake.</title>
        <authorList>
            <person name="Watanabe M."/>
            <person name="Kojima H."/>
            <person name="Fukui M."/>
        </authorList>
    </citation>
    <scope>NUCLEOTIDE SEQUENCE</scope>
    <source>
        <strain evidence="1">MeG22</strain>
    </source>
</reference>